<dbReference type="Pfam" id="PF13018">
    <property type="entry name" value="ESPR"/>
    <property type="match status" value="1"/>
</dbReference>
<dbReference type="InterPro" id="IPR012334">
    <property type="entry name" value="Pectin_lyas_fold"/>
</dbReference>
<dbReference type="PANTHER" id="PTHR12338">
    <property type="entry name" value="AUTOTRANSPORTER"/>
    <property type="match status" value="1"/>
</dbReference>
<dbReference type="Gene3D" id="2.160.20.10">
    <property type="entry name" value="Single-stranded right-handed beta-helix, Pectin lyase-like"/>
    <property type="match status" value="1"/>
</dbReference>
<dbReference type="InterPro" id="IPR011050">
    <property type="entry name" value="Pectin_lyase_fold/virulence"/>
</dbReference>
<dbReference type="EMBL" id="PNRF01000048">
    <property type="protein sequence ID" value="PMR71990.1"/>
    <property type="molecule type" value="Genomic_DNA"/>
</dbReference>
<evidence type="ECO:0000256" key="4">
    <source>
        <dbReference type="SAM" id="Phobius"/>
    </source>
</evidence>
<dbReference type="Pfam" id="PF07581">
    <property type="entry name" value="Glug"/>
    <property type="match status" value="3"/>
</dbReference>
<dbReference type="AlphaFoldDB" id="A0A2N7TUX9"/>
<dbReference type="InterPro" id="IPR024973">
    <property type="entry name" value="ESPR"/>
</dbReference>
<dbReference type="InterPro" id="IPR011493">
    <property type="entry name" value="GLUG"/>
</dbReference>
<proteinExistence type="predicted"/>
<keyword evidence="4" id="KW-0472">Membrane</keyword>
<feature type="non-terminal residue" evidence="6">
    <location>
        <position position="773"/>
    </location>
</feature>
<dbReference type="SMART" id="SM00912">
    <property type="entry name" value="Haemagg_act"/>
    <property type="match status" value="1"/>
</dbReference>
<dbReference type="PANTHER" id="PTHR12338:SF8">
    <property type="entry name" value="HEME_HEMOPEXIN-BINDING PROTEIN"/>
    <property type="match status" value="1"/>
</dbReference>
<feature type="transmembrane region" description="Helical" evidence="4">
    <location>
        <begin position="41"/>
        <end position="61"/>
    </location>
</feature>
<dbReference type="Pfam" id="PF05860">
    <property type="entry name" value="TPS"/>
    <property type="match status" value="1"/>
</dbReference>
<gene>
    <name evidence="6" type="ORF">C1H69_22685</name>
</gene>
<evidence type="ECO:0000256" key="2">
    <source>
        <dbReference type="ARBA" id="ARBA00022525"/>
    </source>
</evidence>
<keyword evidence="4" id="KW-1133">Transmembrane helix</keyword>
<dbReference type="Proteomes" id="UP000235803">
    <property type="component" value="Unassembled WGS sequence"/>
</dbReference>
<comment type="caution">
    <text evidence="6">The sequence shown here is derived from an EMBL/GenBank/DDBJ whole genome shotgun (WGS) entry which is preliminary data.</text>
</comment>
<protein>
    <submittedName>
        <fullName evidence="6">Filamentous hemagglutinin</fullName>
    </submittedName>
</protein>
<dbReference type="OrthoDB" id="218680at2"/>
<dbReference type="GO" id="GO:0005576">
    <property type="term" value="C:extracellular region"/>
    <property type="evidence" value="ECO:0007669"/>
    <property type="project" value="UniProtKB-SubCell"/>
</dbReference>
<evidence type="ECO:0000313" key="7">
    <source>
        <dbReference type="Proteomes" id="UP000235803"/>
    </source>
</evidence>
<keyword evidence="4" id="KW-0812">Transmembrane</keyword>
<comment type="subcellular location">
    <subcellularLocation>
        <location evidence="1">Secreted</location>
    </subcellularLocation>
</comment>
<dbReference type="NCBIfam" id="TIGR01901">
    <property type="entry name" value="adhes_NPXG"/>
    <property type="match status" value="1"/>
</dbReference>
<evidence type="ECO:0000256" key="3">
    <source>
        <dbReference type="ARBA" id="ARBA00022729"/>
    </source>
</evidence>
<dbReference type="InterPro" id="IPR050909">
    <property type="entry name" value="Bact_Autotransporter_VF"/>
</dbReference>
<evidence type="ECO:0000313" key="6">
    <source>
        <dbReference type="EMBL" id="PMR71990.1"/>
    </source>
</evidence>
<dbReference type="RefSeq" id="WP_133155007.1">
    <property type="nucleotide sequence ID" value="NZ_PNRF01000048.1"/>
</dbReference>
<dbReference type="InterPro" id="IPR008638">
    <property type="entry name" value="FhaB/CdiA-like_TPS"/>
</dbReference>
<sequence>MNRTYRIVWKVARGVWQAVGEHVRGTGKGRNGGRPARSPRLPIGGLLVAWSLSVALVPTALASGLPGGERIVGGAGGFDRHGNQLTIEQHSQNLAIEWRDFSIDEGHRVEFVQPNAQAAALNRVTGDRVSHVRGALSANGRVFLVNPNGVHFSATAQVDVGALVASTLDISTEDFMAGNHTFEGGSGNAVINAGNITTLEGGHVAMIAAEIINTGSIETPQGSMLMGAGSRVTLDLGGPVKIEVEEARLETYIGQGGAIRADGGLVYLTAKAANDLTASVINHTGITEARTLASGDNGEIMLMGDMSGGQVRVAGTLDASAPDGGDGGFIETSAARVRIADELAVTTLAADGRTGEWLIDPTDFTVGAGGAEETDSGIGADTLSASLGSTSITLQTVAEGDEAGDIHVNADVSWSADTILTLDAHGDININAAITATGGSAGLRLNHGGHSQNDGSVREGTGYHVNAPVTLSGEHAEFSVNGDTYTLIHDIQQLRDMSDDLAGRYALATDIGASETASWNGGLGWNPIGDLDNGFTGILEGLGHVISDLTIRRPSRNGVGLFGMTESSAVIRHLGLQDSRVEGYNRVGALVGNNRGMIERSHASGRVEGENRIGGLVGMNDGGTITRSYATGEVEGIYSRVGGLVGFNDRGEITRSYATGSVTGNENVGGLVGANFNGEIIQSYATGSVVGHSNIYIGGLVGVNWGGAVESGFYATTDADGNAINVGLNGIGYGNGNVAGRILHSLTRPETFAGWDMDGWSFDSDAGAAGYRV</sequence>
<keyword evidence="7" id="KW-1185">Reference proteome</keyword>
<reference evidence="6 7" key="1">
    <citation type="submission" date="2018-01" db="EMBL/GenBank/DDBJ databases">
        <title>Halomonas endophytica sp. nov., isolated from storage liquid in the stems of Populus euphratica.</title>
        <authorList>
            <person name="Chen C."/>
        </authorList>
    </citation>
    <scope>NUCLEOTIDE SEQUENCE [LARGE SCALE GENOMIC DNA]</scope>
    <source>
        <strain evidence="6 7">MC28</strain>
    </source>
</reference>
<organism evidence="6 7">
    <name type="scientific">Billgrantia endophytica</name>
    <dbReference type="NCBI Taxonomy" id="2033802"/>
    <lineage>
        <taxon>Bacteria</taxon>
        <taxon>Pseudomonadati</taxon>
        <taxon>Pseudomonadota</taxon>
        <taxon>Gammaproteobacteria</taxon>
        <taxon>Oceanospirillales</taxon>
        <taxon>Halomonadaceae</taxon>
        <taxon>Billgrantia</taxon>
    </lineage>
</organism>
<keyword evidence="3" id="KW-0732">Signal</keyword>
<keyword evidence="2" id="KW-0964">Secreted</keyword>
<dbReference type="SUPFAM" id="SSF51126">
    <property type="entry name" value="Pectin lyase-like"/>
    <property type="match status" value="1"/>
</dbReference>
<accession>A0A2N7TUX9</accession>
<name>A0A2N7TUX9_9GAMM</name>
<feature type="domain" description="Filamentous haemagglutinin FhaB/tRNA nuclease CdiA-like TPS" evidence="5">
    <location>
        <begin position="62"/>
        <end position="174"/>
    </location>
</feature>
<evidence type="ECO:0000259" key="5">
    <source>
        <dbReference type="SMART" id="SM00912"/>
    </source>
</evidence>
<dbReference type="Gene3D" id="2.160.20.110">
    <property type="match status" value="1"/>
</dbReference>
<evidence type="ECO:0000256" key="1">
    <source>
        <dbReference type="ARBA" id="ARBA00004613"/>
    </source>
</evidence>